<reference evidence="1" key="1">
    <citation type="submission" date="2021-06" db="EMBL/GenBank/DDBJ databases">
        <authorList>
            <person name="Kallberg Y."/>
            <person name="Tangrot J."/>
            <person name="Rosling A."/>
        </authorList>
    </citation>
    <scope>NUCLEOTIDE SEQUENCE</scope>
    <source>
        <strain evidence="1">IA702</strain>
    </source>
</reference>
<dbReference type="AlphaFoldDB" id="A0A9N8ZKY1"/>
<evidence type="ECO:0000313" key="2">
    <source>
        <dbReference type="Proteomes" id="UP000789572"/>
    </source>
</evidence>
<accession>A0A9N8ZKY1</accession>
<protein>
    <submittedName>
        <fullName evidence="1">3670_t:CDS:1</fullName>
    </submittedName>
</protein>
<organism evidence="1 2">
    <name type="scientific">Paraglomus occultum</name>
    <dbReference type="NCBI Taxonomy" id="144539"/>
    <lineage>
        <taxon>Eukaryota</taxon>
        <taxon>Fungi</taxon>
        <taxon>Fungi incertae sedis</taxon>
        <taxon>Mucoromycota</taxon>
        <taxon>Glomeromycotina</taxon>
        <taxon>Glomeromycetes</taxon>
        <taxon>Paraglomerales</taxon>
        <taxon>Paraglomeraceae</taxon>
        <taxon>Paraglomus</taxon>
    </lineage>
</organism>
<evidence type="ECO:0000313" key="1">
    <source>
        <dbReference type="EMBL" id="CAG8499219.1"/>
    </source>
</evidence>
<gene>
    <name evidence="1" type="ORF">POCULU_LOCUS2483</name>
</gene>
<dbReference type="EMBL" id="CAJVPJ010000233">
    <property type="protein sequence ID" value="CAG8499219.1"/>
    <property type="molecule type" value="Genomic_DNA"/>
</dbReference>
<name>A0A9N8ZKY1_9GLOM</name>
<sequence length="208" mass="22826">MIPPPSIATNLNRPASISTQSLLQAWWYGLYNIYYTDRANQSDLSSIQLTFASGSPDGNIVSVGGNGTDGIGTYSINNGTYNKSTKAISFTKQYNNVNNNVAWLYQGIYNNDLFYGSWGTPANANQGNFLIRRTELLEKQSDEGSWRGYYFDAQNNSSLMLIHLNVWKEPNGDETITGSGNDVVGAFTIDGRISTNNSVFAADVANDE</sequence>
<keyword evidence="2" id="KW-1185">Reference proteome</keyword>
<comment type="caution">
    <text evidence="1">The sequence shown here is derived from an EMBL/GenBank/DDBJ whole genome shotgun (WGS) entry which is preliminary data.</text>
</comment>
<dbReference type="OrthoDB" id="424753at2759"/>
<proteinExistence type="predicted"/>
<dbReference type="Proteomes" id="UP000789572">
    <property type="component" value="Unassembled WGS sequence"/>
</dbReference>